<dbReference type="SMART" id="SM00947">
    <property type="entry name" value="Pro_CA"/>
    <property type="match status" value="1"/>
</dbReference>
<sequence length="748" mass="77965">MADRRTPAAESRTADPPPASTGLHTLLRHDVPASLVVFLIAIPLSLGIAAASGAPLIAGLIAAVVGGLVCGLLGGTPLAVSGPAAGLVALVAGVVSEYGWAATAAIVAAAGVVQLLLGLTRLGRLAMSLSPAVVRGMLAGIGVTIMAGQLHVVLGGKAASEVLDNLSGLPGRMMTGINGASALVGAVTIALLLVWPRLPRMSVVPAPLVAVVAATALATTLRLPVERVDLPDAPLAGITLPRLPSGELAGILVAVVTIAVVASVESLLSAVAVDKMHDGQRADLDRELIAQGAANTVSGLLGGLPVTGVIVRSSTNVAAGARTRASAVLHGVWVAVFVLLLASTLELIPMAALAGVLVVMGAKLISIAQVRALWRHRELVAYLATVVGVVLLGLLEGVLVGLAVAAVGALYRLTHFAVRTEEQDNGAWRVVVHGSLVFLGVGRLARELRRIPQGRRVRLELHVDLMDHAGFEAIDDWRTSYQRLGGTVEVDEVHDTWYDRAVRGRLGPRRTLPGPLPRWFAPWSHWQRVHHEAEGQAARDGVDPMLVGMREFERRSAELVRPFLSELASRGQRPGQLFITCADSRVVPNLITSSGPGDLFCVRNIGNLVPAADAADDASVGAAIEYAVGVLGVRRIVVCGHSHCGAMAAVLAGSAPPGSHLHTWLRHAEPSVRRFHATGAAGPEDLPAEERLCLVNVSQQVDNLRSYPAVREAVDAGRLELAGLYFDISAARVFLVDTQRAALQPVPA</sequence>
<feature type="binding site" evidence="11">
    <location>
        <position position="581"/>
    </location>
    <ligand>
        <name>Zn(2+)</name>
        <dbReference type="ChEBI" id="CHEBI:29105"/>
    </ligand>
</feature>
<evidence type="ECO:0000256" key="10">
    <source>
        <dbReference type="ARBA" id="ARBA00048348"/>
    </source>
</evidence>
<accession>A0A4D4J5Y8</accession>
<dbReference type="AlphaFoldDB" id="A0A4D4J5Y8"/>
<feature type="transmembrane region" description="Helical" evidence="13">
    <location>
        <begin position="132"/>
        <end position="154"/>
    </location>
</feature>
<evidence type="ECO:0000259" key="14">
    <source>
        <dbReference type="Pfam" id="PF00916"/>
    </source>
</evidence>
<comment type="catalytic activity">
    <reaction evidence="10">
        <text>hydrogencarbonate + H(+) = CO2 + H2O</text>
        <dbReference type="Rhea" id="RHEA:10748"/>
        <dbReference type="ChEBI" id="CHEBI:15377"/>
        <dbReference type="ChEBI" id="CHEBI:15378"/>
        <dbReference type="ChEBI" id="CHEBI:16526"/>
        <dbReference type="ChEBI" id="CHEBI:17544"/>
        <dbReference type="EC" id="4.2.1.1"/>
    </reaction>
</comment>
<comment type="caution">
    <text evidence="15">The sequence shown here is derived from an EMBL/GenBank/DDBJ whole genome shotgun (WGS) entry which is preliminary data.</text>
</comment>
<evidence type="ECO:0000256" key="5">
    <source>
        <dbReference type="ARBA" id="ARBA00022833"/>
    </source>
</evidence>
<dbReference type="InterPro" id="IPR015892">
    <property type="entry name" value="Carbonic_anhydrase_CS"/>
</dbReference>
<dbReference type="GO" id="GO:0055085">
    <property type="term" value="P:transmembrane transport"/>
    <property type="evidence" value="ECO:0007669"/>
    <property type="project" value="InterPro"/>
</dbReference>
<comment type="function">
    <text evidence="9">Catalyzes the reversible hydration of carbon dioxide to form bicarbonate.</text>
</comment>
<dbReference type="Proteomes" id="UP000298860">
    <property type="component" value="Unassembled WGS sequence"/>
</dbReference>
<dbReference type="GO" id="GO:0016020">
    <property type="term" value="C:membrane"/>
    <property type="evidence" value="ECO:0007669"/>
    <property type="project" value="UniProtKB-SubCell"/>
</dbReference>
<evidence type="ECO:0000256" key="3">
    <source>
        <dbReference type="ARBA" id="ARBA00012925"/>
    </source>
</evidence>
<evidence type="ECO:0000256" key="11">
    <source>
        <dbReference type="PIRSR" id="PIRSR601765-1"/>
    </source>
</evidence>
<comment type="cofactor">
    <cofactor evidence="11">
        <name>Zn(2+)</name>
        <dbReference type="ChEBI" id="CHEBI:29105"/>
    </cofactor>
    <text evidence="11">Binds 1 zinc ion per subunit.</text>
</comment>
<dbReference type="RefSeq" id="WP_137815011.1">
    <property type="nucleotide sequence ID" value="NZ_BJFL01000019.1"/>
</dbReference>
<feature type="binding site" evidence="11">
    <location>
        <position position="583"/>
    </location>
    <ligand>
        <name>Zn(2+)</name>
        <dbReference type="ChEBI" id="CHEBI:29105"/>
    </ligand>
</feature>
<dbReference type="InterPro" id="IPR036874">
    <property type="entry name" value="Carbonic_anhydrase_sf"/>
</dbReference>
<evidence type="ECO:0000313" key="15">
    <source>
        <dbReference type="EMBL" id="GDY31971.1"/>
    </source>
</evidence>
<evidence type="ECO:0000256" key="8">
    <source>
        <dbReference type="ARBA" id="ARBA00023239"/>
    </source>
</evidence>
<dbReference type="InterPro" id="IPR001765">
    <property type="entry name" value="Carbonic_anhydrase"/>
</dbReference>
<protein>
    <recommendedName>
        <fullName evidence="3">carbonic anhydrase</fullName>
        <ecNumber evidence="3">4.2.1.1</ecNumber>
    </recommendedName>
</protein>
<dbReference type="SUPFAM" id="SSF53056">
    <property type="entry name" value="beta-carbonic anhydrase, cab"/>
    <property type="match status" value="1"/>
</dbReference>
<dbReference type="PROSITE" id="PS00705">
    <property type="entry name" value="PROK_CO2_ANHYDRASE_2"/>
    <property type="match status" value="1"/>
</dbReference>
<dbReference type="InterPro" id="IPR011547">
    <property type="entry name" value="SLC26A/SulP_dom"/>
</dbReference>
<dbReference type="EMBL" id="BJFL01000019">
    <property type="protein sequence ID" value="GDY31971.1"/>
    <property type="molecule type" value="Genomic_DNA"/>
</dbReference>
<evidence type="ECO:0000256" key="12">
    <source>
        <dbReference type="SAM" id="MobiDB-lite"/>
    </source>
</evidence>
<dbReference type="Pfam" id="PF00484">
    <property type="entry name" value="Pro_CA"/>
    <property type="match status" value="1"/>
</dbReference>
<feature type="binding site" evidence="11">
    <location>
        <position position="641"/>
    </location>
    <ligand>
        <name>Zn(2+)</name>
        <dbReference type="ChEBI" id="CHEBI:29105"/>
    </ligand>
</feature>
<evidence type="ECO:0000256" key="6">
    <source>
        <dbReference type="ARBA" id="ARBA00022989"/>
    </source>
</evidence>
<keyword evidence="7 13" id="KW-0472">Membrane</keyword>
<feature type="transmembrane region" description="Helical" evidence="13">
    <location>
        <begin position="202"/>
        <end position="221"/>
    </location>
</feature>
<dbReference type="PANTHER" id="PTHR11814">
    <property type="entry name" value="SULFATE TRANSPORTER"/>
    <property type="match status" value="1"/>
</dbReference>
<evidence type="ECO:0000256" key="1">
    <source>
        <dbReference type="ARBA" id="ARBA00004141"/>
    </source>
</evidence>
<dbReference type="GO" id="GO:0004089">
    <property type="term" value="F:carbonate dehydratase activity"/>
    <property type="evidence" value="ECO:0007669"/>
    <property type="project" value="UniProtKB-EC"/>
</dbReference>
<dbReference type="Gene3D" id="3.30.750.24">
    <property type="entry name" value="STAS domain"/>
    <property type="match status" value="1"/>
</dbReference>
<comment type="subcellular location">
    <subcellularLocation>
        <location evidence="1">Membrane</location>
        <topology evidence="1">Multi-pass membrane protein</topology>
    </subcellularLocation>
</comment>
<feature type="transmembrane region" description="Helical" evidence="13">
    <location>
        <begin position="248"/>
        <end position="273"/>
    </location>
</feature>
<dbReference type="PROSITE" id="PS00704">
    <property type="entry name" value="PROK_CO2_ANHYDRASE_1"/>
    <property type="match status" value="1"/>
</dbReference>
<feature type="domain" description="SLC26A/SulP transporter" evidence="14">
    <location>
        <begin position="27"/>
        <end position="378"/>
    </location>
</feature>
<dbReference type="Gene3D" id="3.40.1050.10">
    <property type="entry name" value="Carbonic anhydrase"/>
    <property type="match status" value="1"/>
</dbReference>
<keyword evidence="6 13" id="KW-1133">Transmembrane helix</keyword>
<reference evidence="16" key="1">
    <citation type="submission" date="2019-04" db="EMBL/GenBank/DDBJ databases">
        <title>Draft genome sequence of Pseudonocardiaceae bacterium SL3-2-4.</title>
        <authorList>
            <person name="Ningsih F."/>
            <person name="Yokota A."/>
            <person name="Sakai Y."/>
            <person name="Nanatani K."/>
            <person name="Yabe S."/>
            <person name="Oetari A."/>
            <person name="Sjamsuridzal W."/>
        </authorList>
    </citation>
    <scope>NUCLEOTIDE SEQUENCE [LARGE SCALE GENOMIC DNA]</scope>
    <source>
        <strain evidence="16">SL3-2-4</strain>
    </source>
</reference>
<keyword evidence="8" id="KW-0456">Lyase</keyword>
<dbReference type="GO" id="GO:0008270">
    <property type="term" value="F:zinc ion binding"/>
    <property type="evidence" value="ECO:0007669"/>
    <property type="project" value="InterPro"/>
</dbReference>
<feature type="transmembrane region" description="Helical" evidence="13">
    <location>
        <begin position="379"/>
        <end position="407"/>
    </location>
</feature>
<evidence type="ECO:0000256" key="2">
    <source>
        <dbReference type="ARBA" id="ARBA00006217"/>
    </source>
</evidence>
<proteinExistence type="inferred from homology"/>
<dbReference type="OrthoDB" id="9771198at2"/>
<evidence type="ECO:0000256" key="4">
    <source>
        <dbReference type="ARBA" id="ARBA00022692"/>
    </source>
</evidence>
<comment type="similarity">
    <text evidence="2">Belongs to the beta-class carbonic anhydrase family.</text>
</comment>
<feature type="transmembrane region" description="Helical" evidence="13">
    <location>
        <begin position="100"/>
        <end position="120"/>
    </location>
</feature>
<keyword evidence="11" id="KW-0479">Metal-binding</keyword>
<evidence type="ECO:0000313" key="16">
    <source>
        <dbReference type="Proteomes" id="UP000298860"/>
    </source>
</evidence>
<organism evidence="15 16">
    <name type="scientific">Gandjariella thermophila</name>
    <dbReference type="NCBI Taxonomy" id="1931992"/>
    <lineage>
        <taxon>Bacteria</taxon>
        <taxon>Bacillati</taxon>
        <taxon>Actinomycetota</taxon>
        <taxon>Actinomycetes</taxon>
        <taxon>Pseudonocardiales</taxon>
        <taxon>Pseudonocardiaceae</taxon>
        <taxon>Gandjariella</taxon>
    </lineage>
</organism>
<dbReference type="EC" id="4.2.1.1" evidence="3"/>
<feature type="transmembrane region" description="Helical" evidence="13">
    <location>
        <begin position="331"/>
        <end position="359"/>
    </location>
</feature>
<dbReference type="InterPro" id="IPR036513">
    <property type="entry name" value="STAS_dom_sf"/>
</dbReference>
<keyword evidence="16" id="KW-1185">Reference proteome</keyword>
<keyword evidence="4 13" id="KW-0812">Transmembrane</keyword>
<dbReference type="InterPro" id="IPR001902">
    <property type="entry name" value="SLC26A/SulP_fam"/>
</dbReference>
<gene>
    <name evidence="15" type="ORF">GTS_36040</name>
</gene>
<feature type="transmembrane region" description="Helical" evidence="13">
    <location>
        <begin position="31"/>
        <end position="49"/>
    </location>
</feature>
<evidence type="ECO:0000256" key="13">
    <source>
        <dbReference type="SAM" id="Phobius"/>
    </source>
</evidence>
<feature type="binding site" evidence="11">
    <location>
        <position position="644"/>
    </location>
    <ligand>
        <name>Zn(2+)</name>
        <dbReference type="ChEBI" id="CHEBI:29105"/>
    </ligand>
</feature>
<name>A0A4D4J5Y8_9PSEU</name>
<dbReference type="GO" id="GO:0015976">
    <property type="term" value="P:carbon utilization"/>
    <property type="evidence" value="ECO:0007669"/>
    <property type="project" value="InterPro"/>
</dbReference>
<feature type="transmembrane region" description="Helical" evidence="13">
    <location>
        <begin position="174"/>
        <end position="195"/>
    </location>
</feature>
<evidence type="ECO:0000256" key="9">
    <source>
        <dbReference type="ARBA" id="ARBA00024993"/>
    </source>
</evidence>
<evidence type="ECO:0000256" key="7">
    <source>
        <dbReference type="ARBA" id="ARBA00023136"/>
    </source>
</evidence>
<keyword evidence="5 11" id="KW-0862">Zinc</keyword>
<dbReference type="Pfam" id="PF00916">
    <property type="entry name" value="Sulfate_transp"/>
    <property type="match status" value="1"/>
</dbReference>
<feature type="transmembrane region" description="Helical" evidence="13">
    <location>
        <begin position="56"/>
        <end position="80"/>
    </location>
</feature>
<feature type="region of interest" description="Disordered" evidence="12">
    <location>
        <begin position="1"/>
        <end position="20"/>
    </location>
</feature>